<dbReference type="EMBL" id="RBAL01000024">
    <property type="protein sequence ID" value="RKN37535.1"/>
    <property type="molecule type" value="Genomic_DNA"/>
</dbReference>
<evidence type="ECO:0000313" key="2">
    <source>
        <dbReference type="Proteomes" id="UP000272474"/>
    </source>
</evidence>
<protein>
    <submittedName>
        <fullName evidence="1">Uncharacterized protein</fullName>
    </submittedName>
</protein>
<dbReference type="AlphaFoldDB" id="A0A3A9YMT1"/>
<name>A0A3A9YMT1_9ACTN</name>
<gene>
    <name evidence="1" type="ORF">D7294_27755</name>
</gene>
<sequence length="343" mass="35932">MAHASSAHGTGGEHDKRLARILAAAGVPGLLDALTTRLSPTDLQTLLLEVARRRAAAVTPAQVLAAYERNRFTTPSALPAGELARLEALVHERLDAHGFTGLALSPLAPLGAHSAVATVDQNKVVTTVRTSEVLADSTNVLALECALRRRAQGGGRARVRLGATGRMVRAQALAAPGMAAHFALLGLCTAGRDEGSFRFETATLREHLRLHLDLLAAARGLGIRLAGVRVGLTDLTGGVHRAALRDAVLGPLAEEHPRVDFSFDDGRAHGRGYYTGACFELHGTPPGGAEFAFADGGFVTWTAGLLSNAKERLLISGLGLERLAAGFREDPAHPPNSAPHEAT</sequence>
<keyword evidence="2" id="KW-1185">Reference proteome</keyword>
<proteinExistence type="predicted"/>
<dbReference type="Proteomes" id="UP000272474">
    <property type="component" value="Unassembled WGS sequence"/>
</dbReference>
<comment type="caution">
    <text evidence="1">The sequence shown here is derived from an EMBL/GenBank/DDBJ whole genome shotgun (WGS) entry which is preliminary data.</text>
</comment>
<evidence type="ECO:0000313" key="1">
    <source>
        <dbReference type="EMBL" id="RKN37535.1"/>
    </source>
</evidence>
<accession>A0A3A9YMT1</accession>
<organism evidence="1 2">
    <name type="scientific">Streptomyces hoynatensis</name>
    <dbReference type="NCBI Taxonomy" id="1141874"/>
    <lineage>
        <taxon>Bacteria</taxon>
        <taxon>Bacillati</taxon>
        <taxon>Actinomycetota</taxon>
        <taxon>Actinomycetes</taxon>
        <taxon>Kitasatosporales</taxon>
        <taxon>Streptomycetaceae</taxon>
        <taxon>Streptomyces</taxon>
    </lineage>
</organism>
<dbReference type="RefSeq" id="WP_120684551.1">
    <property type="nucleotide sequence ID" value="NZ_RBAL01000024.1"/>
</dbReference>
<dbReference type="OrthoDB" id="7942934at2"/>
<reference evidence="1 2" key="1">
    <citation type="journal article" date="2014" name="Int. J. Syst. Evol. Microbiol.">
        <title>Streptomyces hoynatensis sp. nov., isolated from deep marine sediment.</title>
        <authorList>
            <person name="Veyisoglu A."/>
            <person name="Sahin N."/>
        </authorList>
    </citation>
    <scope>NUCLEOTIDE SEQUENCE [LARGE SCALE GENOMIC DNA]</scope>
    <source>
        <strain evidence="1 2">KCTC 29097</strain>
    </source>
</reference>